<dbReference type="Gene3D" id="3.40.1190.20">
    <property type="match status" value="1"/>
</dbReference>
<reference evidence="2" key="1">
    <citation type="submission" date="2021-02" db="EMBL/GenBank/DDBJ databases">
        <authorList>
            <person name="Dougan E. K."/>
            <person name="Rhodes N."/>
            <person name="Thang M."/>
            <person name="Chan C."/>
        </authorList>
    </citation>
    <scope>NUCLEOTIDE SEQUENCE</scope>
</reference>
<sequence length="476" mass="52150">MQAKVLQRSGSMVASRQKIDWPRPEKNHEVDAKADLRGVHWQLSYMTTAPEQSQTKQAYIKHPSYQRRAAVENGDDLKASHIDLAYGANKSCKHWVAALTDEMSRNQHEKFNCKKPQGVDPVKNFALGPGGFYVNACCALPQIHPHSIEGKIRNCSFATGWRSAGIHFTRVQQAMLLLPAWRLVVDALQDHEETVQQVAEHLTEESRLLGSFAESFGFSPEAPEPLPSTATYMDFLEDIGDFQRGDYTILECTMRALAALSSRLRLLRWISHALLDAIPEVATSDSPSARWLQFCDADGLRNLAARMGAALDVAAGRGLLERQAELGSRTYIQTLRHEFDFLMEFCGGTTQSLEDHAHLRTLMSVARITPPRVLIVAGSDSGGGAGLQADLKSCTALGAFGTTAVTALTAQNSHGVQGIYPIPIDFLQSPLAGTCFYASVGLDGLKITGRDSDQRNMKGHGTQSFDLISSAACMYL</sequence>
<comment type="caution">
    <text evidence="2">The sequence shown here is derived from an EMBL/GenBank/DDBJ whole genome shotgun (WGS) entry which is preliminary data.</text>
</comment>
<dbReference type="InterPro" id="IPR013749">
    <property type="entry name" value="PM/HMP-P_kinase-1"/>
</dbReference>
<gene>
    <name evidence="2" type="primary">thiED</name>
    <name evidence="2" type="ORF">SPIL2461_LOCUS14569</name>
</gene>
<dbReference type="InterPro" id="IPR029056">
    <property type="entry name" value="Ribokinase-like"/>
</dbReference>
<dbReference type="SUPFAM" id="SSF53613">
    <property type="entry name" value="Ribokinase-like"/>
    <property type="match status" value="1"/>
</dbReference>
<dbReference type="GO" id="GO:0008972">
    <property type="term" value="F:phosphomethylpyrimidine kinase activity"/>
    <property type="evidence" value="ECO:0007669"/>
    <property type="project" value="TreeGrafter"/>
</dbReference>
<evidence type="ECO:0000313" key="2">
    <source>
        <dbReference type="EMBL" id="CAE7548782.1"/>
    </source>
</evidence>
<feature type="domain" description="Pyridoxamine kinase/Phosphomethylpyrimidine kinase" evidence="1">
    <location>
        <begin position="380"/>
        <end position="431"/>
    </location>
</feature>
<dbReference type="Proteomes" id="UP000649617">
    <property type="component" value="Unassembled WGS sequence"/>
</dbReference>
<keyword evidence="3" id="KW-1185">Reference proteome</keyword>
<name>A0A812U2K1_SYMPI</name>
<dbReference type="Gene3D" id="1.20.910.10">
    <property type="entry name" value="Heme oxygenase-like"/>
    <property type="match status" value="1"/>
</dbReference>
<dbReference type="SUPFAM" id="SSF48613">
    <property type="entry name" value="Heme oxygenase-like"/>
    <property type="match status" value="1"/>
</dbReference>
<dbReference type="EMBL" id="CAJNIZ010033891">
    <property type="protein sequence ID" value="CAE7548782.1"/>
    <property type="molecule type" value="Genomic_DNA"/>
</dbReference>
<dbReference type="OrthoDB" id="437461at2759"/>
<accession>A0A812U2K1</accession>
<dbReference type="GO" id="GO:0009228">
    <property type="term" value="P:thiamine biosynthetic process"/>
    <property type="evidence" value="ECO:0007669"/>
    <property type="project" value="TreeGrafter"/>
</dbReference>
<dbReference type="PANTHER" id="PTHR20858:SF17">
    <property type="entry name" value="HYDROXYMETHYLPYRIMIDINE_PHOSPHOMETHYLPYRIMIDINE KINASE THI20-RELATED"/>
    <property type="match status" value="1"/>
</dbReference>
<dbReference type="PANTHER" id="PTHR20858">
    <property type="entry name" value="PHOSPHOMETHYLPYRIMIDINE KINASE"/>
    <property type="match status" value="1"/>
</dbReference>
<dbReference type="GO" id="GO:0008902">
    <property type="term" value="F:hydroxymethylpyrimidine kinase activity"/>
    <property type="evidence" value="ECO:0007669"/>
    <property type="project" value="TreeGrafter"/>
</dbReference>
<proteinExistence type="predicted"/>
<dbReference type="InterPro" id="IPR016084">
    <property type="entry name" value="Haem_Oase-like_multi-hlx"/>
</dbReference>
<organism evidence="2 3">
    <name type="scientific">Symbiodinium pilosum</name>
    <name type="common">Dinoflagellate</name>
    <dbReference type="NCBI Taxonomy" id="2952"/>
    <lineage>
        <taxon>Eukaryota</taxon>
        <taxon>Sar</taxon>
        <taxon>Alveolata</taxon>
        <taxon>Dinophyceae</taxon>
        <taxon>Suessiales</taxon>
        <taxon>Symbiodiniaceae</taxon>
        <taxon>Symbiodinium</taxon>
    </lineage>
</organism>
<evidence type="ECO:0000313" key="3">
    <source>
        <dbReference type="Proteomes" id="UP000649617"/>
    </source>
</evidence>
<dbReference type="AlphaFoldDB" id="A0A812U2K1"/>
<protein>
    <submittedName>
        <fullName evidence="2">ThiED protein</fullName>
    </submittedName>
</protein>
<dbReference type="Pfam" id="PF08543">
    <property type="entry name" value="Phos_pyr_kin"/>
    <property type="match status" value="1"/>
</dbReference>
<evidence type="ECO:0000259" key="1">
    <source>
        <dbReference type="Pfam" id="PF08543"/>
    </source>
</evidence>
<dbReference type="GO" id="GO:0005829">
    <property type="term" value="C:cytosol"/>
    <property type="evidence" value="ECO:0007669"/>
    <property type="project" value="TreeGrafter"/>
</dbReference>